<sequence length="89" mass="10254">MKKTDWTLYIVSTEDGALYTGITTDLARRLKQHRQELAGGAKFFRRSPLAALLYQEKHADRRSASQREYAIKQLSKQQKLKLINDKTAS</sequence>
<keyword evidence="4" id="KW-1185">Reference proteome</keyword>
<dbReference type="OrthoDB" id="9797095at2"/>
<dbReference type="Proteomes" id="UP000009145">
    <property type="component" value="Chromosome"/>
</dbReference>
<dbReference type="EMBL" id="CP003380">
    <property type="protein sequence ID" value="AFJ01971.1"/>
    <property type="molecule type" value="Genomic_DNA"/>
</dbReference>
<dbReference type="PANTHER" id="PTHR34477:SF1">
    <property type="entry name" value="UPF0213 PROTEIN YHBQ"/>
    <property type="match status" value="1"/>
</dbReference>
<evidence type="ECO:0000256" key="1">
    <source>
        <dbReference type="ARBA" id="ARBA00007435"/>
    </source>
</evidence>
<gene>
    <name evidence="3" type="ordered locus">Q7C_802</name>
</gene>
<dbReference type="PATRIC" id="fig|754477.3.peg.791"/>
<dbReference type="CDD" id="cd10456">
    <property type="entry name" value="GIY-YIG_UPF0213"/>
    <property type="match status" value="1"/>
</dbReference>
<name>I1YGC8_METFJ</name>
<dbReference type="AlphaFoldDB" id="I1YGC8"/>
<dbReference type="SUPFAM" id="SSF82771">
    <property type="entry name" value="GIY-YIG endonuclease"/>
    <property type="match status" value="1"/>
</dbReference>
<dbReference type="HOGENOM" id="CLU_135650_0_1_6"/>
<evidence type="ECO:0000313" key="3">
    <source>
        <dbReference type="EMBL" id="AFJ01971.1"/>
    </source>
</evidence>
<dbReference type="KEGG" id="mec:Q7C_802"/>
<evidence type="ECO:0000313" key="4">
    <source>
        <dbReference type="Proteomes" id="UP000009145"/>
    </source>
</evidence>
<dbReference type="eggNOG" id="COG2827">
    <property type="taxonomic scope" value="Bacteria"/>
</dbReference>
<comment type="similarity">
    <text evidence="1">Belongs to the UPF0213 family.</text>
</comment>
<dbReference type="Gene3D" id="3.40.1440.10">
    <property type="entry name" value="GIY-YIG endonuclease"/>
    <property type="match status" value="1"/>
</dbReference>
<dbReference type="Pfam" id="PF01541">
    <property type="entry name" value="GIY-YIG"/>
    <property type="match status" value="1"/>
</dbReference>
<dbReference type="InterPro" id="IPR035901">
    <property type="entry name" value="GIY-YIG_endonuc_sf"/>
</dbReference>
<accession>I1YGC8</accession>
<feature type="domain" description="GIY-YIG" evidence="2">
    <location>
        <begin position="4"/>
        <end position="81"/>
    </location>
</feature>
<organism evidence="3 4">
    <name type="scientific">Methylophaga frappieri (strain ATCC BAA-2434 / DSM 25690 / JAM7)</name>
    <dbReference type="NCBI Taxonomy" id="754477"/>
    <lineage>
        <taxon>Bacteria</taxon>
        <taxon>Pseudomonadati</taxon>
        <taxon>Pseudomonadota</taxon>
        <taxon>Gammaproteobacteria</taxon>
        <taxon>Thiotrichales</taxon>
        <taxon>Piscirickettsiaceae</taxon>
        <taxon>Methylophaga</taxon>
    </lineage>
</organism>
<protein>
    <submittedName>
        <fullName evidence="3">Excinuclease ABC, C subunit</fullName>
    </submittedName>
</protein>
<evidence type="ECO:0000259" key="2">
    <source>
        <dbReference type="PROSITE" id="PS50164"/>
    </source>
</evidence>
<dbReference type="STRING" id="754477.Q7C_802"/>
<dbReference type="InterPro" id="IPR000305">
    <property type="entry name" value="GIY-YIG_endonuc"/>
</dbReference>
<dbReference type="PROSITE" id="PS50164">
    <property type="entry name" value="GIY_YIG"/>
    <property type="match status" value="1"/>
</dbReference>
<dbReference type="RefSeq" id="WP_014703392.1">
    <property type="nucleotide sequence ID" value="NC_017856.1"/>
</dbReference>
<dbReference type="InterPro" id="IPR050190">
    <property type="entry name" value="UPF0213_domain"/>
</dbReference>
<reference evidence="3 4" key="1">
    <citation type="journal article" date="2012" name="J. Bacteriol.">
        <title>Complete genome sequences of Methylophaga sp. strain JAM1 and Methylophaga sp. strain JAM7.</title>
        <authorList>
            <person name="Villeneuve C."/>
            <person name="Martineau C."/>
            <person name="Mauffrey F."/>
            <person name="Villemur R."/>
        </authorList>
    </citation>
    <scope>NUCLEOTIDE SEQUENCE [LARGE SCALE GENOMIC DNA]</scope>
    <source>
        <strain evidence="3 4">JAM7</strain>
    </source>
</reference>
<proteinExistence type="inferred from homology"/>
<dbReference type="PANTHER" id="PTHR34477">
    <property type="entry name" value="UPF0213 PROTEIN YHBQ"/>
    <property type="match status" value="1"/>
</dbReference>